<reference evidence="3" key="1">
    <citation type="submission" date="2015-11" db="EMBL/GenBank/DDBJ databases">
        <title>De novo transcriptome assembly of four potential Pierce s Disease insect vectors from Arizona vineyards.</title>
        <authorList>
            <person name="Tassone E.E."/>
        </authorList>
    </citation>
    <scope>NUCLEOTIDE SEQUENCE</scope>
</reference>
<dbReference type="EMBL" id="GECU01030394">
    <property type="protein sequence ID" value="JAS77312.1"/>
    <property type="molecule type" value="Transcribed_RNA"/>
</dbReference>
<evidence type="ECO:0000256" key="1">
    <source>
        <dbReference type="SAM" id="Coils"/>
    </source>
</evidence>
<dbReference type="InterPro" id="IPR016024">
    <property type="entry name" value="ARM-type_fold"/>
</dbReference>
<keyword evidence="1" id="KW-0175">Coiled coil</keyword>
<feature type="region of interest" description="Disordered" evidence="2">
    <location>
        <begin position="421"/>
        <end position="474"/>
    </location>
</feature>
<feature type="coiled-coil region" evidence="1">
    <location>
        <begin position="588"/>
        <end position="622"/>
    </location>
</feature>
<name>A0A1B6HRL5_9HEMI</name>
<proteinExistence type="predicted"/>
<evidence type="ECO:0000256" key="2">
    <source>
        <dbReference type="SAM" id="MobiDB-lite"/>
    </source>
</evidence>
<organism evidence="3">
    <name type="scientific">Homalodisca liturata</name>
    <dbReference type="NCBI Taxonomy" id="320908"/>
    <lineage>
        <taxon>Eukaryota</taxon>
        <taxon>Metazoa</taxon>
        <taxon>Ecdysozoa</taxon>
        <taxon>Arthropoda</taxon>
        <taxon>Hexapoda</taxon>
        <taxon>Insecta</taxon>
        <taxon>Pterygota</taxon>
        <taxon>Neoptera</taxon>
        <taxon>Paraneoptera</taxon>
        <taxon>Hemiptera</taxon>
        <taxon>Auchenorrhyncha</taxon>
        <taxon>Membracoidea</taxon>
        <taxon>Cicadellidae</taxon>
        <taxon>Cicadellinae</taxon>
        <taxon>Proconiini</taxon>
        <taxon>Homalodisca</taxon>
    </lineage>
</organism>
<protein>
    <submittedName>
        <fullName evidence="3">Uncharacterized protein</fullName>
    </submittedName>
</protein>
<accession>A0A1B6HRL5</accession>
<feature type="non-terminal residue" evidence="3">
    <location>
        <position position="1"/>
    </location>
</feature>
<feature type="compositionally biased region" description="Basic and acidic residues" evidence="2">
    <location>
        <begin position="447"/>
        <end position="468"/>
    </location>
</feature>
<dbReference type="SUPFAM" id="SSF48371">
    <property type="entry name" value="ARM repeat"/>
    <property type="match status" value="1"/>
</dbReference>
<gene>
    <name evidence="3" type="ORF">g.11090</name>
</gene>
<dbReference type="AlphaFoldDB" id="A0A1B6HRL5"/>
<sequence>GLQFALYVVLGRCTDDIGEDNGQQQLPADYNEHVVDQAVAKIVEAYSEQVTETAVKRLEELHKDNVNSRAIDAIVSNLSDPVFKKAEKDLVQNLETRVNQNATAKLVDSLSPAVLQDVTEKLTATLQEAIQSSIDDYLNNMPRENLKAIAESVVEGAVKEILPALEASANGEAKIAANNAIHEMLSDRIEKAVEKAAASCQPDQASDTVADKEEALEQAGTGPTIETVSAIVEEVLSSKEAEVRSLLYQNADSELRSEMMDIIAKMVEAYKNEVYSIAQSPEICEKIRARVEMHSRSAAKREAESRIFDLNGDGFLEEANGANPETRRCSDDSDAEPLAADTCKSEAIPNARAELRKIGKVVGVMFRRELDKRTEEVKEALGYYYMEEGIKELADRCQSKKVVEEAVEKILKKIGIASNRKGGIGEAGSRNSSGNNLEGAYGSKSKSGRDDASKDNGLLEKTANEDGSKGNNKTLMDHYNELLQAVEGSCFPGAEKEMKSELHKQKTGEEVFSYLNTFVESYPEHAQRKVERVVSDSNNILSSMGKLVANELDRATMPWTKNLLALIRDRIEDAYSAFNNWNYERAKISAVVQKINSIKNEVEQYKEELVDEDNKKINVDDQTRMFSDLISQLKSETNRILGKLIPNTGKAMHKELDVLSHLIKSIPCEIYPLELGRTNLVERLKKIQSQEVISSSKTYDSVHRSHQRALVEITNKYNDLTLKKNSNLQIYKDAIQFFSRLIETVDTHSSITMDIEESRTNILMSIEKVLGGPARLALTMQRAHSTND</sequence>
<evidence type="ECO:0000313" key="3">
    <source>
        <dbReference type="EMBL" id="JAS77312.1"/>
    </source>
</evidence>